<sequence length="196" mass="22714">MSKTLEQGKAYKGFKLCNEQQYTLKTDNMRDILKSLTHAKDKLERPIALRYTLGLEENHSFDINKLTRKIKSLFKDSGYSFIYSFEHAENRGLHLEMMLVVDQKVHNPISVFDLLKKVAFKLDGVRITDDTDRKVVSLNFHERKEDYIQSTGGSKVGHSLKDESQFIDCVYRASYLSKQDDKDNVQYKKKFGTTTG</sequence>
<protein>
    <submittedName>
        <fullName evidence="1">Uncharacterized protein</fullName>
    </submittedName>
</protein>
<evidence type="ECO:0000313" key="1">
    <source>
        <dbReference type="EMBL" id="EEY94585.1"/>
    </source>
</evidence>
<dbReference type="HOGENOM" id="CLU_120808_0_0_6"/>
<dbReference type="Proteomes" id="UP000012047">
    <property type="component" value="Unassembled WGS sequence"/>
</dbReference>
<dbReference type="EMBL" id="GG704982">
    <property type="protein sequence ID" value="EEY94585.1"/>
    <property type="molecule type" value="Genomic_DNA"/>
</dbReference>
<dbReference type="RefSeq" id="WP_005402004.1">
    <property type="nucleotide sequence ID" value="NZ_GG704982.1"/>
</dbReference>
<dbReference type="AlphaFoldDB" id="D0SHJ2"/>
<organism evidence="1 2">
    <name type="scientific">Acinetobacter johnsonii SH046</name>
    <dbReference type="NCBI Taxonomy" id="575586"/>
    <lineage>
        <taxon>Bacteria</taxon>
        <taxon>Pseudomonadati</taxon>
        <taxon>Pseudomonadota</taxon>
        <taxon>Gammaproteobacteria</taxon>
        <taxon>Moraxellales</taxon>
        <taxon>Moraxellaceae</taxon>
        <taxon>Acinetobacter</taxon>
    </lineage>
</organism>
<evidence type="ECO:0000313" key="2">
    <source>
        <dbReference type="Proteomes" id="UP000012047"/>
    </source>
</evidence>
<reference evidence="2" key="1">
    <citation type="journal article" date="2012" name="PLoS ONE">
        <title>The success of Acinetobacter species; genetic, metabolic and virulence attributes.</title>
        <authorList>
            <person name="Peleg A.Y."/>
            <person name="de Breij A."/>
            <person name="Adams M.D."/>
            <person name="Cerqueira G.M."/>
            <person name="Mocali S."/>
            <person name="Galardini M."/>
            <person name="Nibbering P.H."/>
            <person name="Earl A.M."/>
            <person name="Ward D.V."/>
            <person name="Paterson D.L."/>
            <person name="Seifert H."/>
            <person name="Dijkshoorn L."/>
        </authorList>
    </citation>
    <scope>NUCLEOTIDE SEQUENCE [LARGE SCALE GENOMIC DNA]</scope>
    <source>
        <strain evidence="2">SH046</strain>
    </source>
</reference>
<accession>D0SHJ2</accession>
<proteinExistence type="predicted"/>
<gene>
    <name evidence="1" type="ORF">HMPREF0016_03315</name>
</gene>
<name>D0SHJ2_ACIJO</name>